<dbReference type="EMBL" id="JMQA01000024">
    <property type="protein sequence ID" value="KFN09143.1"/>
    <property type="molecule type" value="Genomic_DNA"/>
</dbReference>
<dbReference type="SUPFAM" id="SSF47413">
    <property type="entry name" value="lambda repressor-like DNA-binding domains"/>
    <property type="match status" value="1"/>
</dbReference>
<evidence type="ECO:0000259" key="1">
    <source>
        <dbReference type="PROSITE" id="PS50943"/>
    </source>
</evidence>
<gene>
    <name evidence="2" type="ORF">DJ90_2676</name>
    <name evidence="3" type="ORF">GNQ08_04395</name>
</gene>
<keyword evidence="4" id="KW-1185">Reference proteome</keyword>
<proteinExistence type="predicted"/>
<dbReference type="Proteomes" id="UP000029278">
    <property type="component" value="Unassembled WGS sequence"/>
</dbReference>
<sequence length="86" mass="10244">MKIRLRLKEILTEKGISQRELARRMGIRHPTINHLCSDSVDRVYIRTLEQICETLDITVDQLLFRLKTKCFQINRIKKKQVNHEGI</sequence>
<dbReference type="OrthoDB" id="9805309at2"/>
<feature type="domain" description="HTH cro/C1-type" evidence="1">
    <location>
        <begin position="7"/>
        <end position="62"/>
    </location>
</feature>
<dbReference type="HOGENOM" id="CLU_066192_31_4_9"/>
<dbReference type="GO" id="GO:0003677">
    <property type="term" value="F:DNA binding"/>
    <property type="evidence" value="ECO:0007669"/>
    <property type="project" value="InterPro"/>
</dbReference>
<dbReference type="Gene3D" id="1.10.260.40">
    <property type="entry name" value="lambda repressor-like DNA-binding domains"/>
    <property type="match status" value="1"/>
</dbReference>
<name>A0A090ZFH0_PAEMA</name>
<comment type="caution">
    <text evidence="2">The sequence shown here is derived from an EMBL/GenBank/DDBJ whole genome shotgun (WGS) entry which is preliminary data.</text>
</comment>
<accession>A0A090ZFH0</accession>
<evidence type="ECO:0000313" key="4">
    <source>
        <dbReference type="Proteomes" id="UP000029278"/>
    </source>
</evidence>
<evidence type="ECO:0000313" key="2">
    <source>
        <dbReference type="EMBL" id="KFN09143.1"/>
    </source>
</evidence>
<organism evidence="2 4">
    <name type="scientific">Paenibacillus macerans</name>
    <name type="common">Bacillus macerans</name>
    <dbReference type="NCBI Taxonomy" id="44252"/>
    <lineage>
        <taxon>Bacteria</taxon>
        <taxon>Bacillati</taxon>
        <taxon>Bacillota</taxon>
        <taxon>Bacilli</taxon>
        <taxon>Bacillales</taxon>
        <taxon>Paenibacillaceae</taxon>
        <taxon>Paenibacillus</taxon>
    </lineage>
</organism>
<protein>
    <submittedName>
        <fullName evidence="3">Helix-turn-helix domain-containing protein</fullName>
    </submittedName>
    <submittedName>
        <fullName evidence="2">Helix-turn-helix family protein</fullName>
    </submittedName>
</protein>
<dbReference type="PROSITE" id="PS50943">
    <property type="entry name" value="HTH_CROC1"/>
    <property type="match status" value="1"/>
</dbReference>
<dbReference type="SMART" id="SM00530">
    <property type="entry name" value="HTH_XRE"/>
    <property type="match status" value="1"/>
</dbReference>
<dbReference type="CDD" id="cd00093">
    <property type="entry name" value="HTH_XRE"/>
    <property type="match status" value="1"/>
</dbReference>
<reference evidence="2 4" key="1">
    <citation type="submission" date="2014-04" db="EMBL/GenBank/DDBJ databases">
        <authorList>
            <person name="Bishop-Lilly K.A."/>
            <person name="Broomall S.M."/>
            <person name="Chain P.S."/>
            <person name="Chertkov O."/>
            <person name="Coyne S.R."/>
            <person name="Daligault H.E."/>
            <person name="Davenport K.W."/>
            <person name="Erkkila T."/>
            <person name="Frey K.G."/>
            <person name="Gibbons H.S."/>
            <person name="Gu W."/>
            <person name="Jaissle J."/>
            <person name="Johnson S.L."/>
            <person name="Koroleva G.I."/>
            <person name="Ladner J.T."/>
            <person name="Lo C.-C."/>
            <person name="Minogue T.D."/>
            <person name="Munk C."/>
            <person name="Palacios G.F."/>
            <person name="Redden C.L."/>
            <person name="Rosenzweig C.N."/>
            <person name="Scholz M.B."/>
            <person name="Teshima H."/>
            <person name="Xu Y."/>
        </authorList>
    </citation>
    <scope>NUCLEOTIDE SEQUENCE [LARGE SCALE GENOMIC DNA]</scope>
    <source>
        <strain evidence="2 4">8244</strain>
    </source>
</reference>
<dbReference type="Proteomes" id="UP000442469">
    <property type="component" value="Unassembled WGS sequence"/>
</dbReference>
<dbReference type="InterPro" id="IPR010982">
    <property type="entry name" value="Lambda_DNA-bd_dom_sf"/>
</dbReference>
<dbReference type="EMBL" id="WNZZ01000002">
    <property type="protein sequence ID" value="MUG21667.1"/>
    <property type="molecule type" value="Genomic_DNA"/>
</dbReference>
<dbReference type="AlphaFoldDB" id="A0A090ZFH0"/>
<evidence type="ECO:0000313" key="3">
    <source>
        <dbReference type="EMBL" id="MUG21667.1"/>
    </source>
</evidence>
<evidence type="ECO:0000313" key="5">
    <source>
        <dbReference type="Proteomes" id="UP000442469"/>
    </source>
</evidence>
<dbReference type="InterPro" id="IPR001387">
    <property type="entry name" value="Cro/C1-type_HTH"/>
</dbReference>
<reference evidence="3 5" key="2">
    <citation type="submission" date="2019-11" db="EMBL/GenBank/DDBJ databases">
        <title>Draft genome sequences of five Paenibacillus species of dairy origin.</title>
        <authorList>
            <person name="Olajide A.M."/>
            <person name="Chen S."/>
            <person name="Lapointe G."/>
        </authorList>
    </citation>
    <scope>NUCLEOTIDE SEQUENCE [LARGE SCALE GENOMIC DNA]</scope>
    <source>
        <strain evidence="3 5">3CT49</strain>
    </source>
</reference>
<dbReference type="Pfam" id="PF13443">
    <property type="entry name" value="HTH_26"/>
    <property type="match status" value="1"/>
</dbReference>